<name>A0A6A5FAE5_PERFL</name>
<accession>A0A6A5FAE5</accession>
<evidence type="ECO:0000313" key="2">
    <source>
        <dbReference type="Proteomes" id="UP000465112"/>
    </source>
</evidence>
<dbReference type="AlphaFoldDB" id="A0A6A5FAE5"/>
<reference evidence="1 2" key="1">
    <citation type="submission" date="2019-06" db="EMBL/GenBank/DDBJ databases">
        <title>A chromosome-scale genome assembly of the European perch, Perca fluviatilis.</title>
        <authorList>
            <person name="Roques C."/>
            <person name="Zahm M."/>
            <person name="Cabau C."/>
            <person name="Klopp C."/>
            <person name="Bouchez O."/>
            <person name="Donnadieu C."/>
            <person name="Kuhl H."/>
            <person name="Gislard M."/>
            <person name="Guendouz S."/>
            <person name="Journot L."/>
            <person name="Haffray P."/>
            <person name="Bestin A."/>
            <person name="Morvezen R."/>
            <person name="Feron R."/>
            <person name="Wen M."/>
            <person name="Jouanno E."/>
            <person name="Herpin A."/>
            <person name="Schartl M."/>
            <person name="Postlethwait J."/>
            <person name="Schaerlinger B."/>
            <person name="Chardard D."/>
            <person name="Lecocq T."/>
            <person name="Poncet C."/>
            <person name="Jaffrelo L."/>
            <person name="Lampietro C."/>
            <person name="Guiguen Y."/>
        </authorList>
    </citation>
    <scope>NUCLEOTIDE SEQUENCE [LARGE SCALE GENOMIC DNA]</scope>
    <source>
        <tissue evidence="1">Blood</tissue>
    </source>
</reference>
<keyword evidence="2" id="KW-1185">Reference proteome</keyword>
<organism evidence="1 2">
    <name type="scientific">Perca fluviatilis</name>
    <name type="common">European perch</name>
    <dbReference type="NCBI Taxonomy" id="8168"/>
    <lineage>
        <taxon>Eukaryota</taxon>
        <taxon>Metazoa</taxon>
        <taxon>Chordata</taxon>
        <taxon>Craniata</taxon>
        <taxon>Vertebrata</taxon>
        <taxon>Euteleostomi</taxon>
        <taxon>Actinopterygii</taxon>
        <taxon>Neopterygii</taxon>
        <taxon>Teleostei</taxon>
        <taxon>Neoteleostei</taxon>
        <taxon>Acanthomorphata</taxon>
        <taxon>Eupercaria</taxon>
        <taxon>Perciformes</taxon>
        <taxon>Percoidei</taxon>
        <taxon>Percidae</taxon>
        <taxon>Percinae</taxon>
        <taxon>Perca</taxon>
    </lineage>
</organism>
<dbReference type="EMBL" id="VHII01000010">
    <property type="protein sequence ID" value="KAF1384992.1"/>
    <property type="molecule type" value="Genomic_DNA"/>
</dbReference>
<gene>
    <name evidence="1" type="ORF">PFLUV_G00125980</name>
</gene>
<evidence type="ECO:0000313" key="1">
    <source>
        <dbReference type="EMBL" id="KAF1384992.1"/>
    </source>
</evidence>
<protein>
    <submittedName>
        <fullName evidence="1">Uncharacterized protein</fullName>
    </submittedName>
</protein>
<dbReference type="Proteomes" id="UP000465112">
    <property type="component" value="Chromosome 10"/>
</dbReference>
<sequence>MHNLWVRCLSVQSSDRVLRAPFISWFSRAVVDVRCRVGLSLPSSPCAGLTLKTVAAVWWWCWGRGWWCPSLCALLPWIW</sequence>
<comment type="caution">
    <text evidence="1">The sequence shown here is derived from an EMBL/GenBank/DDBJ whole genome shotgun (WGS) entry which is preliminary data.</text>
</comment>
<proteinExistence type="predicted"/>